<comment type="caution">
    <text evidence="2">The sequence shown here is derived from an EMBL/GenBank/DDBJ whole genome shotgun (WGS) entry which is preliminary data.</text>
</comment>
<evidence type="ECO:0000256" key="1">
    <source>
        <dbReference type="SAM" id="MobiDB-lite"/>
    </source>
</evidence>
<organism evidence="2 3">
    <name type="scientific">Carnegiea gigantea</name>
    <dbReference type="NCBI Taxonomy" id="171969"/>
    <lineage>
        <taxon>Eukaryota</taxon>
        <taxon>Viridiplantae</taxon>
        <taxon>Streptophyta</taxon>
        <taxon>Embryophyta</taxon>
        <taxon>Tracheophyta</taxon>
        <taxon>Spermatophyta</taxon>
        <taxon>Magnoliopsida</taxon>
        <taxon>eudicotyledons</taxon>
        <taxon>Gunneridae</taxon>
        <taxon>Pentapetalae</taxon>
        <taxon>Caryophyllales</taxon>
        <taxon>Cactineae</taxon>
        <taxon>Cactaceae</taxon>
        <taxon>Cactoideae</taxon>
        <taxon>Echinocereeae</taxon>
        <taxon>Carnegiea</taxon>
    </lineage>
</organism>
<accession>A0A9Q1KHG6</accession>
<feature type="region of interest" description="Disordered" evidence="1">
    <location>
        <begin position="82"/>
        <end position="107"/>
    </location>
</feature>
<reference evidence="2" key="1">
    <citation type="submission" date="2022-04" db="EMBL/GenBank/DDBJ databases">
        <title>Carnegiea gigantea Genome sequencing and assembly v2.</title>
        <authorList>
            <person name="Copetti D."/>
            <person name="Sanderson M.J."/>
            <person name="Burquez A."/>
            <person name="Wojciechowski M.F."/>
        </authorList>
    </citation>
    <scope>NUCLEOTIDE SEQUENCE</scope>
    <source>
        <strain evidence="2">SGP5-SGP5p</strain>
        <tissue evidence="2">Aerial part</tissue>
    </source>
</reference>
<proteinExistence type="predicted"/>
<name>A0A9Q1KHG6_9CARY</name>
<sequence>MVTIKAALAKVSTKWVEKRLKLETPSPSLILSPPQPQPPAGDYSSTDSLSSPIFLNFDRYNHHQHANQSPILECSETPHEFLSNSDDFPSTHESPPSRPPENFPEIVDSSEQDDLDEIGLLIQLLALSDCEDDEAKLRLKSCSSCRCGGGFYDKIVGVKGPKCDKEMERLDGWIRHFREVRIEPLRMAHLLLGKAAFFSGDGGGFEAFEFPSTVEELLQNDPPID</sequence>
<keyword evidence="3" id="KW-1185">Reference proteome</keyword>
<dbReference type="AlphaFoldDB" id="A0A9Q1KHG6"/>
<dbReference type="EMBL" id="JAKOGI010000119">
    <property type="protein sequence ID" value="KAJ8443423.1"/>
    <property type="molecule type" value="Genomic_DNA"/>
</dbReference>
<gene>
    <name evidence="2" type="ORF">Cgig2_024200</name>
</gene>
<evidence type="ECO:0000313" key="3">
    <source>
        <dbReference type="Proteomes" id="UP001153076"/>
    </source>
</evidence>
<feature type="region of interest" description="Disordered" evidence="1">
    <location>
        <begin position="26"/>
        <end position="46"/>
    </location>
</feature>
<dbReference type="OrthoDB" id="1932225at2759"/>
<protein>
    <submittedName>
        <fullName evidence="2">Uncharacterized protein</fullName>
    </submittedName>
</protein>
<dbReference type="Proteomes" id="UP001153076">
    <property type="component" value="Unassembled WGS sequence"/>
</dbReference>
<evidence type="ECO:0000313" key="2">
    <source>
        <dbReference type="EMBL" id="KAJ8443423.1"/>
    </source>
</evidence>
<feature type="compositionally biased region" description="Polar residues" evidence="1">
    <location>
        <begin position="82"/>
        <end position="94"/>
    </location>
</feature>